<dbReference type="Gene3D" id="2.20.70.10">
    <property type="match status" value="1"/>
</dbReference>
<dbReference type="InterPro" id="IPR036020">
    <property type="entry name" value="WW_dom_sf"/>
</dbReference>
<dbReference type="PROSITE" id="PS50020">
    <property type="entry name" value="WW_DOMAIN_2"/>
    <property type="match status" value="1"/>
</dbReference>
<keyword evidence="3" id="KW-0732">Signal</keyword>
<dbReference type="SMART" id="SM00456">
    <property type="entry name" value="WW"/>
    <property type="match status" value="1"/>
</dbReference>
<evidence type="ECO:0000256" key="1">
    <source>
        <dbReference type="SAM" id="MobiDB-lite"/>
    </source>
</evidence>
<feature type="compositionally biased region" description="Polar residues" evidence="1">
    <location>
        <begin position="41"/>
        <end position="52"/>
    </location>
</feature>
<feature type="compositionally biased region" description="Polar residues" evidence="1">
    <location>
        <begin position="263"/>
        <end position="272"/>
    </location>
</feature>
<evidence type="ECO:0000259" key="4">
    <source>
        <dbReference type="PROSITE" id="PS50020"/>
    </source>
</evidence>
<dbReference type="CDD" id="cd00201">
    <property type="entry name" value="WW"/>
    <property type="match status" value="1"/>
</dbReference>
<dbReference type="SUPFAM" id="SSF51045">
    <property type="entry name" value="WW domain"/>
    <property type="match status" value="1"/>
</dbReference>
<feature type="domain" description="WW" evidence="4">
    <location>
        <begin position="309"/>
        <end position="336"/>
    </location>
</feature>
<sequence length="380" mass="41405">MQLLLLCVFLAGVSGLRHAREEEGTLHAKKVKVRTTEEHPTQPTEASLVSNEATKRTGRRRKRSPITVNAGKAEPKILDDPLTPVSLEDELLNKTAFSLLESEAWVRASTANESGLSINDTAPSGPSVVAFRAKTEGAATLKPAREQAREIARETEKLQMTSLFDVMSNTYSELPKLNWHTKWAIVLCCVLILLAKGACMCLCIHNCQKRQRELAMKEAARLVCKDGAGFGSVDEAKVAAILGGILQREQPDNGEILDKSKNCRGSSDASDSSKTKGKPYSRDDSQKEPVTPSLATTVPPSVPRGSVSWSMYYSENGVPCFYNPETGEKTWEVPNEIAALATNEKGMADTFQLPSGCTLTDDSDSEWGDDDNDNLSQNSL</sequence>
<reference evidence="5" key="1">
    <citation type="submission" date="2021-01" db="EMBL/GenBank/DDBJ databases">
        <authorList>
            <person name="Corre E."/>
            <person name="Pelletier E."/>
            <person name="Niang G."/>
            <person name="Scheremetjew M."/>
            <person name="Finn R."/>
            <person name="Kale V."/>
            <person name="Holt S."/>
            <person name="Cochrane G."/>
            <person name="Meng A."/>
            <person name="Brown T."/>
            <person name="Cohen L."/>
        </authorList>
    </citation>
    <scope>NUCLEOTIDE SEQUENCE</scope>
    <source>
        <strain evidence="5">CCMP622</strain>
    </source>
</reference>
<feature type="compositionally biased region" description="Acidic residues" evidence="1">
    <location>
        <begin position="361"/>
        <end position="373"/>
    </location>
</feature>
<organism evidence="5">
    <name type="scientific">Lotharella oceanica</name>
    <dbReference type="NCBI Taxonomy" id="641309"/>
    <lineage>
        <taxon>Eukaryota</taxon>
        <taxon>Sar</taxon>
        <taxon>Rhizaria</taxon>
        <taxon>Cercozoa</taxon>
        <taxon>Chlorarachniophyceae</taxon>
        <taxon>Lotharella</taxon>
    </lineage>
</organism>
<evidence type="ECO:0000256" key="2">
    <source>
        <dbReference type="SAM" id="Phobius"/>
    </source>
</evidence>
<feature type="region of interest" description="Disordered" evidence="1">
    <location>
        <begin position="355"/>
        <end position="380"/>
    </location>
</feature>
<gene>
    <name evidence="5" type="ORF">LSP00402_LOCUS4385</name>
</gene>
<feature type="transmembrane region" description="Helical" evidence="2">
    <location>
        <begin position="183"/>
        <end position="207"/>
    </location>
</feature>
<evidence type="ECO:0000256" key="3">
    <source>
        <dbReference type="SAM" id="SignalP"/>
    </source>
</evidence>
<feature type="region of interest" description="Disordered" evidence="1">
    <location>
        <begin position="34"/>
        <end position="67"/>
    </location>
</feature>
<accession>A0A7S2TL23</accession>
<evidence type="ECO:0000313" key="5">
    <source>
        <dbReference type="EMBL" id="CAD9752784.1"/>
    </source>
</evidence>
<feature type="chain" id="PRO_5030833717" description="WW domain-containing protein" evidence="3">
    <location>
        <begin position="16"/>
        <end position="380"/>
    </location>
</feature>
<proteinExistence type="predicted"/>
<protein>
    <recommendedName>
        <fullName evidence="4">WW domain-containing protein</fullName>
    </recommendedName>
</protein>
<dbReference type="InterPro" id="IPR001202">
    <property type="entry name" value="WW_dom"/>
</dbReference>
<feature type="region of interest" description="Disordered" evidence="1">
    <location>
        <begin position="255"/>
        <end position="301"/>
    </location>
</feature>
<feature type="signal peptide" evidence="3">
    <location>
        <begin position="1"/>
        <end position="15"/>
    </location>
</feature>
<keyword evidence="2" id="KW-0812">Transmembrane</keyword>
<dbReference type="AlphaFoldDB" id="A0A7S2TL23"/>
<dbReference type="EMBL" id="HBHP01007080">
    <property type="protein sequence ID" value="CAD9752784.1"/>
    <property type="molecule type" value="Transcribed_RNA"/>
</dbReference>
<keyword evidence="2" id="KW-0472">Membrane</keyword>
<name>A0A7S2TL23_9EUKA</name>
<keyword evidence="2" id="KW-1133">Transmembrane helix</keyword>